<sequence>MSYIKVEDFSGIVPRTGPTRLEANQAQTANNVKLQSRELRSWSSPTLEYDPVTLEVQTIYYIDSPSGEKYWLEWATDVDMVPGPVADIDEFRYYYTGDGLPKKTNYALATTSGSGVRPFPDAWLYMGVPNPTGAPTLVKTGGSGAVHEDRAYVYTYISTFGSVKEESGPSPAANISTVEPNATVTVSGFAAAPTTGYNITHRRIYRTIVGATTISYNFVAEIPIATTSYADTLSVTQLGSELPSLFWLPPPDNLKGLVALPNGMLAGFIGNQVWFSEPYYPHAWPEQYMMTVDYPIVGFGVFETNLVVCTNRFPYLISGVSPVSMSQQKLPIPQPCVSKRSIASDQYGVLYASPNGLVSLGSGSQDVVTVPLYTRDEWQDINPYSMVGAIYNNMYMGFSVVGAAIQGIVISRGDIPPLVHFDFPARSLFIDRSTSDLYAVNNIDNRVYQLDSSLVNFTTYEWKSKKFALPNPSNFGAVKVGADYDFMNNIAAYIAYVNAIRAQNAILFANYAGNVQGQLNTGVLNQFTFNGSLLLDIPEQGTNRFITLIIYADGVQIYQADVLSQEPLRLPAAQKGYVYEMLISGNTPVRFVAMANSIGELRLIGN</sequence>
<evidence type="ECO:0000313" key="1">
    <source>
        <dbReference type="EMBL" id="CAB4135455.1"/>
    </source>
</evidence>
<protein>
    <submittedName>
        <fullName evidence="1">Uncharacterized protein</fullName>
    </submittedName>
</protein>
<reference evidence="1" key="1">
    <citation type="submission" date="2020-04" db="EMBL/GenBank/DDBJ databases">
        <authorList>
            <person name="Chiriac C."/>
            <person name="Salcher M."/>
            <person name="Ghai R."/>
            <person name="Kavagutti S V."/>
        </authorList>
    </citation>
    <scope>NUCLEOTIDE SEQUENCE</scope>
</reference>
<proteinExistence type="predicted"/>
<organism evidence="1">
    <name type="scientific">uncultured Caudovirales phage</name>
    <dbReference type="NCBI Taxonomy" id="2100421"/>
    <lineage>
        <taxon>Viruses</taxon>
        <taxon>Duplodnaviria</taxon>
        <taxon>Heunggongvirae</taxon>
        <taxon>Uroviricota</taxon>
        <taxon>Caudoviricetes</taxon>
        <taxon>Peduoviridae</taxon>
        <taxon>Maltschvirus</taxon>
        <taxon>Maltschvirus maltsch</taxon>
    </lineage>
</organism>
<name>A0A6J5LM76_9CAUD</name>
<accession>A0A6J5LM76</accession>
<dbReference type="EMBL" id="LR796300">
    <property type="protein sequence ID" value="CAB4135455.1"/>
    <property type="molecule type" value="Genomic_DNA"/>
</dbReference>
<gene>
    <name evidence="1" type="ORF">UFOVP285_28</name>
</gene>